<evidence type="ECO:0000313" key="17">
    <source>
        <dbReference type="Proteomes" id="UP000765509"/>
    </source>
</evidence>
<keyword evidence="11" id="KW-0239">DNA-directed DNA polymerase</keyword>
<keyword evidence="8" id="KW-0694">RNA-binding</keyword>
<dbReference type="GO" id="GO:0003887">
    <property type="term" value="F:DNA-directed DNA polymerase activity"/>
    <property type="evidence" value="ECO:0007669"/>
    <property type="project" value="UniProtKB-KW"/>
</dbReference>
<dbReference type="GO" id="GO:0006310">
    <property type="term" value="P:DNA recombination"/>
    <property type="evidence" value="ECO:0007669"/>
    <property type="project" value="UniProtKB-KW"/>
</dbReference>
<evidence type="ECO:0000256" key="13">
    <source>
        <dbReference type="ARBA" id="ARBA00048173"/>
    </source>
</evidence>
<dbReference type="InterPro" id="IPR036397">
    <property type="entry name" value="RNaseH_sf"/>
</dbReference>
<name>A0A9Q3I8M0_9BASI</name>
<dbReference type="AlphaFoldDB" id="A0A9Q3I8M0"/>
<keyword evidence="9" id="KW-0229">DNA integration</keyword>
<dbReference type="PANTHER" id="PTHR42648:SF11">
    <property type="entry name" value="TRANSPOSON TY4-P GAG-POL POLYPROTEIN"/>
    <property type="match status" value="1"/>
</dbReference>
<proteinExistence type="predicted"/>
<dbReference type="GO" id="GO:0016787">
    <property type="term" value="F:hydrolase activity"/>
    <property type="evidence" value="ECO:0007669"/>
    <property type="project" value="UniProtKB-KW"/>
</dbReference>
<keyword evidence="10" id="KW-0695">RNA-directed DNA polymerase</keyword>
<evidence type="ECO:0000256" key="14">
    <source>
        <dbReference type="ARBA" id="ARBA00049244"/>
    </source>
</evidence>
<keyword evidence="3" id="KW-0540">Nuclease</keyword>
<keyword evidence="12" id="KW-0233">DNA recombination</keyword>
<dbReference type="GO" id="GO:0003723">
    <property type="term" value="F:RNA binding"/>
    <property type="evidence" value="ECO:0007669"/>
    <property type="project" value="UniProtKB-KW"/>
</dbReference>
<dbReference type="InterPro" id="IPR012337">
    <property type="entry name" value="RNaseH-like_sf"/>
</dbReference>
<evidence type="ECO:0000313" key="16">
    <source>
        <dbReference type="EMBL" id="MBW0531072.1"/>
    </source>
</evidence>
<evidence type="ECO:0000256" key="11">
    <source>
        <dbReference type="ARBA" id="ARBA00022932"/>
    </source>
</evidence>
<organism evidence="16 17">
    <name type="scientific">Austropuccinia psidii MF-1</name>
    <dbReference type="NCBI Taxonomy" id="1389203"/>
    <lineage>
        <taxon>Eukaryota</taxon>
        <taxon>Fungi</taxon>
        <taxon>Dikarya</taxon>
        <taxon>Basidiomycota</taxon>
        <taxon>Pucciniomycotina</taxon>
        <taxon>Pucciniomycetes</taxon>
        <taxon>Pucciniales</taxon>
        <taxon>Sphaerophragmiaceae</taxon>
        <taxon>Austropuccinia</taxon>
    </lineage>
</organism>
<evidence type="ECO:0000256" key="4">
    <source>
        <dbReference type="ARBA" id="ARBA00022723"/>
    </source>
</evidence>
<gene>
    <name evidence="16" type="ORF">O181_070787</name>
</gene>
<evidence type="ECO:0000256" key="3">
    <source>
        <dbReference type="ARBA" id="ARBA00022722"/>
    </source>
</evidence>
<dbReference type="InterPro" id="IPR039537">
    <property type="entry name" value="Retrotran_Ty1/copia-like"/>
</dbReference>
<dbReference type="GO" id="GO:0015074">
    <property type="term" value="P:DNA integration"/>
    <property type="evidence" value="ECO:0007669"/>
    <property type="project" value="UniProtKB-KW"/>
</dbReference>
<keyword evidence="11" id="KW-0808">Transferase</keyword>
<comment type="catalytic activity">
    <reaction evidence="13">
        <text>DNA(n) + a 2'-deoxyribonucleoside 5'-triphosphate = DNA(n+1) + diphosphate</text>
        <dbReference type="Rhea" id="RHEA:22508"/>
        <dbReference type="Rhea" id="RHEA-COMP:17339"/>
        <dbReference type="Rhea" id="RHEA-COMP:17340"/>
        <dbReference type="ChEBI" id="CHEBI:33019"/>
        <dbReference type="ChEBI" id="CHEBI:61560"/>
        <dbReference type="ChEBI" id="CHEBI:173112"/>
        <dbReference type="EC" id="2.7.7.49"/>
    </reaction>
</comment>
<keyword evidence="4" id="KW-0479">Metal-binding</keyword>
<evidence type="ECO:0000256" key="7">
    <source>
        <dbReference type="ARBA" id="ARBA00022842"/>
    </source>
</evidence>
<keyword evidence="6" id="KW-0378">Hydrolase</keyword>
<comment type="caution">
    <text evidence="16">The sequence shown here is derived from an EMBL/GenBank/DDBJ whole genome shotgun (WGS) entry which is preliminary data.</text>
</comment>
<feature type="domain" description="Integrase catalytic" evidence="15">
    <location>
        <begin position="16"/>
        <end position="184"/>
    </location>
</feature>
<dbReference type="EMBL" id="AVOT02036542">
    <property type="protein sequence ID" value="MBW0531072.1"/>
    <property type="molecule type" value="Genomic_DNA"/>
</dbReference>
<evidence type="ECO:0000256" key="8">
    <source>
        <dbReference type="ARBA" id="ARBA00022884"/>
    </source>
</evidence>
<dbReference type="GO" id="GO:0032196">
    <property type="term" value="P:transposition"/>
    <property type="evidence" value="ECO:0007669"/>
    <property type="project" value="UniProtKB-KW"/>
</dbReference>
<evidence type="ECO:0000256" key="1">
    <source>
        <dbReference type="ARBA" id="ARBA00022578"/>
    </source>
</evidence>
<dbReference type="Proteomes" id="UP000765509">
    <property type="component" value="Unassembled WGS sequence"/>
</dbReference>
<sequence>MNKAHKLPFKNHFEPVLSTPECVHMDIVGPINPPSMSGKQYFLMIVDQASSFKIVKFLQKKSDVFKRFQLTKNAMENSKDKKLKKLISDRGGEFLKKNIKKLLEECGFIHIMAPPETPRHNGFSERANHTILKKACCLLGRSNIPAQFWANTVNTVVFLSKLLPEALKDGQPPNSPERLSRLKHFGCREIGYNLS</sequence>
<reference evidence="16" key="1">
    <citation type="submission" date="2021-03" db="EMBL/GenBank/DDBJ databases">
        <title>Draft genome sequence of rust myrtle Austropuccinia psidii MF-1, a brazilian biotype.</title>
        <authorList>
            <person name="Quecine M.C."/>
            <person name="Pachon D.M.R."/>
            <person name="Bonatelli M.L."/>
            <person name="Correr F.H."/>
            <person name="Franceschini L.M."/>
            <person name="Leite T.F."/>
            <person name="Margarido G.R.A."/>
            <person name="Almeida C.A."/>
            <person name="Ferrarezi J.A."/>
            <person name="Labate C.A."/>
        </authorList>
    </citation>
    <scope>NUCLEOTIDE SEQUENCE</scope>
    <source>
        <strain evidence="16">MF-1</strain>
    </source>
</reference>
<dbReference type="GO" id="GO:0005634">
    <property type="term" value="C:nucleus"/>
    <property type="evidence" value="ECO:0007669"/>
    <property type="project" value="UniProtKB-ARBA"/>
</dbReference>
<evidence type="ECO:0000256" key="6">
    <source>
        <dbReference type="ARBA" id="ARBA00022801"/>
    </source>
</evidence>
<keyword evidence="5" id="KW-0255">Endonuclease</keyword>
<dbReference type="GO" id="GO:0004519">
    <property type="term" value="F:endonuclease activity"/>
    <property type="evidence" value="ECO:0007669"/>
    <property type="project" value="UniProtKB-KW"/>
</dbReference>
<evidence type="ECO:0000256" key="12">
    <source>
        <dbReference type="ARBA" id="ARBA00023172"/>
    </source>
</evidence>
<dbReference type="PROSITE" id="PS50994">
    <property type="entry name" value="INTEGRASE"/>
    <property type="match status" value="1"/>
</dbReference>
<dbReference type="GO" id="GO:0003964">
    <property type="term" value="F:RNA-directed DNA polymerase activity"/>
    <property type="evidence" value="ECO:0007669"/>
    <property type="project" value="UniProtKB-KW"/>
</dbReference>
<dbReference type="Gene3D" id="3.30.420.10">
    <property type="entry name" value="Ribonuclease H-like superfamily/Ribonuclease H"/>
    <property type="match status" value="1"/>
</dbReference>
<dbReference type="OrthoDB" id="3243429at2759"/>
<evidence type="ECO:0000256" key="5">
    <source>
        <dbReference type="ARBA" id="ARBA00022759"/>
    </source>
</evidence>
<evidence type="ECO:0000256" key="9">
    <source>
        <dbReference type="ARBA" id="ARBA00022908"/>
    </source>
</evidence>
<evidence type="ECO:0000256" key="2">
    <source>
        <dbReference type="ARBA" id="ARBA00022695"/>
    </source>
</evidence>
<dbReference type="Pfam" id="PF00665">
    <property type="entry name" value="rve"/>
    <property type="match status" value="1"/>
</dbReference>
<keyword evidence="1" id="KW-0815">Transposition</keyword>
<accession>A0A9Q3I8M0</accession>
<protein>
    <recommendedName>
        <fullName evidence="15">Integrase catalytic domain-containing protein</fullName>
    </recommendedName>
</protein>
<comment type="catalytic activity">
    <reaction evidence="14">
        <text>DNA(n) + a 2'-deoxyribonucleoside 5'-triphosphate = DNA(n+1) + diphosphate</text>
        <dbReference type="Rhea" id="RHEA:22508"/>
        <dbReference type="Rhea" id="RHEA-COMP:17339"/>
        <dbReference type="Rhea" id="RHEA-COMP:17340"/>
        <dbReference type="ChEBI" id="CHEBI:33019"/>
        <dbReference type="ChEBI" id="CHEBI:61560"/>
        <dbReference type="ChEBI" id="CHEBI:173112"/>
        <dbReference type="EC" id="2.7.7.7"/>
    </reaction>
</comment>
<dbReference type="PANTHER" id="PTHR42648">
    <property type="entry name" value="TRANSPOSASE, PUTATIVE-RELATED"/>
    <property type="match status" value="1"/>
</dbReference>
<evidence type="ECO:0000256" key="10">
    <source>
        <dbReference type="ARBA" id="ARBA00022918"/>
    </source>
</evidence>
<evidence type="ECO:0000259" key="15">
    <source>
        <dbReference type="PROSITE" id="PS50994"/>
    </source>
</evidence>
<keyword evidence="7" id="KW-0460">Magnesium</keyword>
<keyword evidence="2" id="KW-0548">Nucleotidyltransferase</keyword>
<dbReference type="SUPFAM" id="SSF53098">
    <property type="entry name" value="Ribonuclease H-like"/>
    <property type="match status" value="1"/>
</dbReference>
<dbReference type="GO" id="GO:0046872">
    <property type="term" value="F:metal ion binding"/>
    <property type="evidence" value="ECO:0007669"/>
    <property type="project" value="UniProtKB-KW"/>
</dbReference>
<dbReference type="InterPro" id="IPR001584">
    <property type="entry name" value="Integrase_cat-core"/>
</dbReference>
<keyword evidence="17" id="KW-1185">Reference proteome</keyword>